<keyword evidence="2" id="KW-0349">Heme</keyword>
<reference evidence="9 10" key="1">
    <citation type="journal article" date="2015" name="Proc. Natl. Acad. Sci. U.S.A.">
        <title>The resurrection genome of Boea hygrometrica: A blueprint for survival of dehydration.</title>
        <authorList>
            <person name="Xiao L."/>
            <person name="Yang G."/>
            <person name="Zhang L."/>
            <person name="Yang X."/>
            <person name="Zhao S."/>
            <person name="Ji Z."/>
            <person name="Zhou Q."/>
            <person name="Hu M."/>
            <person name="Wang Y."/>
            <person name="Chen M."/>
            <person name="Xu Y."/>
            <person name="Jin H."/>
            <person name="Xiao X."/>
            <person name="Hu G."/>
            <person name="Bao F."/>
            <person name="Hu Y."/>
            <person name="Wan P."/>
            <person name="Li L."/>
            <person name="Deng X."/>
            <person name="Kuang T."/>
            <person name="Xiang C."/>
            <person name="Zhu J.K."/>
            <person name="Oliver M.J."/>
            <person name="He Y."/>
        </authorList>
    </citation>
    <scope>NUCLEOTIDE SEQUENCE [LARGE SCALE GENOMIC DNA]</scope>
    <source>
        <strain evidence="10">cv. XS01</strain>
    </source>
</reference>
<evidence type="ECO:0000256" key="5">
    <source>
        <dbReference type="ARBA" id="ARBA00023004"/>
    </source>
</evidence>
<dbReference type="PANTHER" id="PTHR36044:SF1">
    <property type="entry name" value="HEME BINDING PROTEIN"/>
    <property type="match status" value="1"/>
</dbReference>
<keyword evidence="10" id="KW-1185">Reference proteome</keyword>
<dbReference type="Gene3D" id="2.60.40.1190">
    <property type="match status" value="1"/>
</dbReference>
<name>A0A2Z7A5E3_9LAMI</name>
<keyword evidence="6" id="KW-0472">Membrane</keyword>
<dbReference type="GO" id="GO:0046872">
    <property type="term" value="F:metal ion binding"/>
    <property type="evidence" value="ECO:0007669"/>
    <property type="project" value="UniProtKB-KW"/>
</dbReference>
<evidence type="ECO:0000313" key="9">
    <source>
        <dbReference type="EMBL" id="KZV14080.1"/>
    </source>
</evidence>
<evidence type="ECO:0000256" key="6">
    <source>
        <dbReference type="SAM" id="Phobius"/>
    </source>
</evidence>
<gene>
    <name evidence="9" type="ORF">F511_44465</name>
</gene>
<evidence type="ECO:0000256" key="4">
    <source>
        <dbReference type="ARBA" id="ARBA00022982"/>
    </source>
</evidence>
<dbReference type="OrthoDB" id="2012588at2759"/>
<dbReference type="SMART" id="SM00887">
    <property type="entry name" value="EB_dh"/>
    <property type="match status" value="1"/>
</dbReference>
<evidence type="ECO:0000256" key="3">
    <source>
        <dbReference type="ARBA" id="ARBA00022723"/>
    </source>
</evidence>
<keyword evidence="6" id="KW-0812">Transmembrane</keyword>
<accession>A0A2Z7A5E3</accession>
<dbReference type="Proteomes" id="UP000250235">
    <property type="component" value="Unassembled WGS sequence"/>
</dbReference>
<keyword evidence="5" id="KW-0408">Iron</keyword>
<evidence type="ECO:0000313" key="10">
    <source>
        <dbReference type="Proteomes" id="UP000250235"/>
    </source>
</evidence>
<sequence length="362" mass="40013">MALPFVLQLFVGCLAISSFAQLAEAHQESGEWDCDADEEARIVAQFLPGIVTVDGQADDWADVDGFEFPLRPALDPDEDKEYKSGKMSVKALHDGTNMYFMLQVDGEYLYTKGDDYKCPSVALMFQIGDDATYHNMGGCKESPDTCNSTSCRGHEVDIIHFSLGNSIPGRLYGEDLINVNSKSGGFGLVDMYSWNPHCRNTDGHSASGENGSTALNNWKAAWWHSSFTTHAGFIEDDSPYSSSGQKGTYYFEFSRPLRTMDRLQRDAQFSIGQSSKFSAAFWYLSDGKPWHGSEHYTIGCDWIPMDVTPGFSAQSKVATGSSWDAAAGFAFLLSFVSFCVSIFVGYWVSKTKSVSFTPIDRL</sequence>
<dbReference type="GO" id="GO:0020037">
    <property type="term" value="F:heme binding"/>
    <property type="evidence" value="ECO:0007669"/>
    <property type="project" value="InterPro"/>
</dbReference>
<evidence type="ECO:0000259" key="8">
    <source>
        <dbReference type="SMART" id="SM00887"/>
    </source>
</evidence>
<keyword evidence="6" id="KW-1133">Transmembrane helix</keyword>
<keyword evidence="3" id="KW-0479">Metal-binding</keyword>
<feature type="domain" description="Cytochrome c-552/DMSO reductase-like haem-binding" evidence="8">
    <location>
        <begin position="57"/>
        <end position="297"/>
    </location>
</feature>
<evidence type="ECO:0000256" key="2">
    <source>
        <dbReference type="ARBA" id="ARBA00022617"/>
    </source>
</evidence>
<protein>
    <recommendedName>
        <fullName evidence="8">Cytochrome c-552/DMSO reductase-like haem-binding domain-containing protein</fullName>
    </recommendedName>
</protein>
<organism evidence="9 10">
    <name type="scientific">Dorcoceras hygrometricum</name>
    <dbReference type="NCBI Taxonomy" id="472368"/>
    <lineage>
        <taxon>Eukaryota</taxon>
        <taxon>Viridiplantae</taxon>
        <taxon>Streptophyta</taxon>
        <taxon>Embryophyta</taxon>
        <taxon>Tracheophyta</taxon>
        <taxon>Spermatophyta</taxon>
        <taxon>Magnoliopsida</taxon>
        <taxon>eudicotyledons</taxon>
        <taxon>Gunneridae</taxon>
        <taxon>Pentapetalae</taxon>
        <taxon>asterids</taxon>
        <taxon>lamiids</taxon>
        <taxon>Lamiales</taxon>
        <taxon>Gesneriaceae</taxon>
        <taxon>Didymocarpoideae</taxon>
        <taxon>Trichosporeae</taxon>
        <taxon>Loxocarpinae</taxon>
        <taxon>Dorcoceras</taxon>
    </lineage>
</organism>
<dbReference type="AlphaFoldDB" id="A0A2Z7A5E3"/>
<dbReference type="CDD" id="cd00241">
    <property type="entry name" value="DOMON_like"/>
    <property type="match status" value="1"/>
</dbReference>
<evidence type="ECO:0000256" key="7">
    <source>
        <dbReference type="SAM" id="SignalP"/>
    </source>
</evidence>
<feature type="signal peptide" evidence="7">
    <location>
        <begin position="1"/>
        <end position="25"/>
    </location>
</feature>
<dbReference type="InterPro" id="IPR019020">
    <property type="entry name" value="Cyt-c552/DMSO_Rdtase_haem-bd"/>
</dbReference>
<dbReference type="Pfam" id="PF09459">
    <property type="entry name" value="EB_dh"/>
    <property type="match status" value="1"/>
</dbReference>
<keyword evidence="1" id="KW-0813">Transport</keyword>
<proteinExistence type="predicted"/>
<feature type="transmembrane region" description="Helical" evidence="6">
    <location>
        <begin position="325"/>
        <end position="348"/>
    </location>
</feature>
<feature type="chain" id="PRO_5016448131" description="Cytochrome c-552/DMSO reductase-like haem-binding domain-containing protein" evidence="7">
    <location>
        <begin position="26"/>
        <end position="362"/>
    </location>
</feature>
<keyword evidence="7" id="KW-0732">Signal</keyword>
<dbReference type="EMBL" id="KV022083">
    <property type="protein sequence ID" value="KZV14080.1"/>
    <property type="molecule type" value="Genomic_DNA"/>
</dbReference>
<evidence type="ECO:0000256" key="1">
    <source>
        <dbReference type="ARBA" id="ARBA00022448"/>
    </source>
</evidence>
<dbReference type="PANTHER" id="PTHR36044">
    <property type="entry name" value="HEME BINDING PROTEIN"/>
    <property type="match status" value="1"/>
</dbReference>
<keyword evidence="4" id="KW-0249">Electron transport</keyword>